<dbReference type="GO" id="GO:0032259">
    <property type="term" value="P:methylation"/>
    <property type="evidence" value="ECO:0007669"/>
    <property type="project" value="UniProtKB-KW"/>
</dbReference>
<evidence type="ECO:0000256" key="5">
    <source>
        <dbReference type="SAM" id="SignalP"/>
    </source>
</evidence>
<dbReference type="CDD" id="cd18081">
    <property type="entry name" value="RlmH-like"/>
    <property type="match status" value="1"/>
</dbReference>
<keyword evidence="3" id="KW-0949">S-adenosyl-L-methionine</keyword>
<evidence type="ECO:0000256" key="3">
    <source>
        <dbReference type="ARBA" id="ARBA00022691"/>
    </source>
</evidence>
<dbReference type="PANTHER" id="PTHR33603">
    <property type="entry name" value="METHYLTRANSFERASE"/>
    <property type="match status" value="1"/>
</dbReference>
<evidence type="ECO:0000313" key="7">
    <source>
        <dbReference type="Proteomes" id="UP000626109"/>
    </source>
</evidence>
<dbReference type="PANTHER" id="PTHR33603:SF1">
    <property type="entry name" value="RIBOSOMAL RNA LARGE SUBUNIT METHYLTRANSFERASE H"/>
    <property type="match status" value="1"/>
</dbReference>
<dbReference type="InterPro" id="IPR029028">
    <property type="entry name" value="Alpha/beta_knot_MTases"/>
</dbReference>
<comment type="caution">
    <text evidence="6">The sequence shown here is derived from an EMBL/GenBank/DDBJ whole genome shotgun (WGS) entry which is preliminary data.</text>
</comment>
<keyword evidence="1" id="KW-0489">Methyltransferase</keyword>
<keyword evidence="5" id="KW-0732">Signal</keyword>
<evidence type="ECO:0000256" key="4">
    <source>
        <dbReference type="ARBA" id="ARBA00038303"/>
    </source>
</evidence>
<evidence type="ECO:0000256" key="2">
    <source>
        <dbReference type="ARBA" id="ARBA00022679"/>
    </source>
</evidence>
<reference evidence="6" key="1">
    <citation type="submission" date="2021-02" db="EMBL/GenBank/DDBJ databases">
        <authorList>
            <person name="Dougan E. K."/>
            <person name="Rhodes N."/>
            <person name="Thang M."/>
            <person name="Chan C."/>
        </authorList>
    </citation>
    <scope>NUCLEOTIDE SEQUENCE</scope>
</reference>
<feature type="signal peptide" evidence="5">
    <location>
        <begin position="1"/>
        <end position="28"/>
    </location>
</feature>
<keyword evidence="2" id="KW-0808">Transferase</keyword>
<protein>
    <submittedName>
        <fullName evidence="6">Uncharacterized protein</fullName>
    </submittedName>
</protein>
<dbReference type="GO" id="GO:0006364">
    <property type="term" value="P:rRNA processing"/>
    <property type="evidence" value="ECO:0007669"/>
    <property type="project" value="InterPro"/>
</dbReference>
<name>A0A813JDX2_POLGL</name>
<accession>A0A813JDX2</accession>
<dbReference type="InterPro" id="IPR029026">
    <property type="entry name" value="tRNA_m1G_MTases_N"/>
</dbReference>
<comment type="similarity">
    <text evidence="4">Belongs to the RNA methyltransferase RlmH family.</text>
</comment>
<proteinExistence type="inferred from homology"/>
<dbReference type="AlphaFoldDB" id="A0A813JDX2"/>
<dbReference type="GO" id="GO:0008168">
    <property type="term" value="F:methyltransferase activity"/>
    <property type="evidence" value="ECO:0007669"/>
    <property type="project" value="UniProtKB-KW"/>
</dbReference>
<gene>
    <name evidence="6" type="ORF">PGLA2088_LOCUS18983</name>
</gene>
<organism evidence="6 7">
    <name type="scientific">Polarella glacialis</name>
    <name type="common">Dinoflagellate</name>
    <dbReference type="NCBI Taxonomy" id="89957"/>
    <lineage>
        <taxon>Eukaryota</taxon>
        <taxon>Sar</taxon>
        <taxon>Alveolata</taxon>
        <taxon>Dinophyceae</taxon>
        <taxon>Suessiales</taxon>
        <taxon>Suessiaceae</taxon>
        <taxon>Polarella</taxon>
    </lineage>
</organism>
<dbReference type="InterPro" id="IPR003742">
    <property type="entry name" value="RlmH-like"/>
</dbReference>
<dbReference type="Pfam" id="PF02590">
    <property type="entry name" value="SPOUT_MTase"/>
    <property type="match status" value="1"/>
</dbReference>
<dbReference type="Proteomes" id="UP000626109">
    <property type="component" value="Unassembled WGS sequence"/>
</dbReference>
<dbReference type="HAMAP" id="MF_00658">
    <property type="entry name" value="23SrRNA_methyltr_H"/>
    <property type="match status" value="1"/>
</dbReference>
<dbReference type="SUPFAM" id="SSF75217">
    <property type="entry name" value="alpha/beta knot"/>
    <property type="match status" value="1"/>
</dbReference>
<feature type="chain" id="PRO_5032776701" evidence="5">
    <location>
        <begin position="29"/>
        <end position="218"/>
    </location>
</feature>
<dbReference type="Gene3D" id="3.40.1280.10">
    <property type="match status" value="1"/>
</dbReference>
<sequence length="218" mass="23752">MVQRSTGRRPWTACCLAVVALCCRSTTPCFVLGGLESRWLPGRCGSPSRGSAVALQGCRIAIHMVSKPDQGGWEAAAVTEYAQRMRVGDPPMEVETIFHKSDAHFLRAVEKSEHPVLVLDERGSLLNSEELSAAVFDRLEAGGSRLSFAIGGADGLPPQLRGLKPVSGRGKQVDGRSRQLMSLGRLTLPHRIARVVLVEQLYRAQEIRRGSAYHRGDP</sequence>
<evidence type="ECO:0000313" key="6">
    <source>
        <dbReference type="EMBL" id="CAE8674546.1"/>
    </source>
</evidence>
<dbReference type="EMBL" id="CAJNNW010024843">
    <property type="protein sequence ID" value="CAE8674546.1"/>
    <property type="molecule type" value="Genomic_DNA"/>
</dbReference>
<evidence type="ECO:0000256" key="1">
    <source>
        <dbReference type="ARBA" id="ARBA00022603"/>
    </source>
</evidence>